<dbReference type="STRING" id="195883.A0A482WGL7"/>
<gene>
    <name evidence="2" type="ORF">LSTR_LSTR016148</name>
</gene>
<feature type="compositionally biased region" description="Polar residues" evidence="1">
    <location>
        <begin position="60"/>
        <end position="70"/>
    </location>
</feature>
<name>A0A482WGL7_LAOST</name>
<accession>A0A482WGL7</accession>
<comment type="caution">
    <text evidence="2">The sequence shown here is derived from an EMBL/GenBank/DDBJ whole genome shotgun (WGS) entry which is preliminary data.</text>
</comment>
<dbReference type="EMBL" id="QKKF02036215">
    <property type="protein sequence ID" value="RZF32634.1"/>
    <property type="molecule type" value="Genomic_DNA"/>
</dbReference>
<reference evidence="2 3" key="1">
    <citation type="journal article" date="2017" name="Gigascience">
        <title>Genome sequence of the small brown planthopper, Laodelphax striatellus.</title>
        <authorList>
            <person name="Zhu J."/>
            <person name="Jiang F."/>
            <person name="Wang X."/>
            <person name="Yang P."/>
            <person name="Bao Y."/>
            <person name="Zhao W."/>
            <person name="Wang W."/>
            <person name="Lu H."/>
            <person name="Wang Q."/>
            <person name="Cui N."/>
            <person name="Li J."/>
            <person name="Chen X."/>
            <person name="Luo L."/>
            <person name="Yu J."/>
            <person name="Kang L."/>
            <person name="Cui F."/>
        </authorList>
    </citation>
    <scope>NUCLEOTIDE SEQUENCE [LARGE SCALE GENOMIC DNA]</scope>
    <source>
        <strain evidence="2">Lst14</strain>
    </source>
</reference>
<evidence type="ECO:0000313" key="2">
    <source>
        <dbReference type="EMBL" id="RZF32634.1"/>
    </source>
</evidence>
<sequence length="142" mass="15738">MDHRLRRDSVSSVGSSWSVQGEPQRNMEPQGTREPAVREPQGTAVREPQGTMVNDDVVYSFSSDGRSQSGRGEESWNIRGRSHRGGFPGGYGARGREDSWRYGPQQRGPSLQQVATQAMQQVAPQAMQQHMQPIVSILDIVC</sequence>
<feature type="compositionally biased region" description="Low complexity" evidence="1">
    <location>
        <begin position="10"/>
        <end position="19"/>
    </location>
</feature>
<dbReference type="AlphaFoldDB" id="A0A482WGL7"/>
<proteinExistence type="predicted"/>
<keyword evidence="3" id="KW-1185">Reference proteome</keyword>
<evidence type="ECO:0000313" key="3">
    <source>
        <dbReference type="Proteomes" id="UP000291343"/>
    </source>
</evidence>
<feature type="region of interest" description="Disordered" evidence="1">
    <location>
        <begin position="1"/>
        <end position="108"/>
    </location>
</feature>
<protein>
    <submittedName>
        <fullName evidence="2">Uncharacterized protein</fullName>
    </submittedName>
</protein>
<organism evidence="2 3">
    <name type="scientific">Laodelphax striatellus</name>
    <name type="common">Small brown planthopper</name>
    <name type="synonym">Delphax striatella</name>
    <dbReference type="NCBI Taxonomy" id="195883"/>
    <lineage>
        <taxon>Eukaryota</taxon>
        <taxon>Metazoa</taxon>
        <taxon>Ecdysozoa</taxon>
        <taxon>Arthropoda</taxon>
        <taxon>Hexapoda</taxon>
        <taxon>Insecta</taxon>
        <taxon>Pterygota</taxon>
        <taxon>Neoptera</taxon>
        <taxon>Paraneoptera</taxon>
        <taxon>Hemiptera</taxon>
        <taxon>Auchenorrhyncha</taxon>
        <taxon>Fulgoroidea</taxon>
        <taxon>Delphacidae</taxon>
        <taxon>Criomorphinae</taxon>
        <taxon>Laodelphax</taxon>
    </lineage>
</organism>
<dbReference type="Proteomes" id="UP000291343">
    <property type="component" value="Unassembled WGS sequence"/>
</dbReference>
<dbReference type="InParanoid" id="A0A482WGL7"/>
<evidence type="ECO:0000256" key="1">
    <source>
        <dbReference type="SAM" id="MobiDB-lite"/>
    </source>
</evidence>